<evidence type="ECO:0000256" key="1">
    <source>
        <dbReference type="SAM" id="MobiDB-lite"/>
    </source>
</evidence>
<feature type="compositionally biased region" description="Basic and acidic residues" evidence="1">
    <location>
        <begin position="1"/>
        <end position="17"/>
    </location>
</feature>
<protein>
    <submittedName>
        <fullName evidence="2">Uncharacterized protein</fullName>
    </submittedName>
</protein>
<organism evidence="2 3">
    <name type="scientific">Snodgrassella alvi SCGC AB-598-J21</name>
    <dbReference type="NCBI Taxonomy" id="1385367"/>
    <lineage>
        <taxon>Bacteria</taxon>
        <taxon>Pseudomonadati</taxon>
        <taxon>Pseudomonadota</taxon>
        <taxon>Betaproteobacteria</taxon>
        <taxon>Neisseriales</taxon>
        <taxon>Neisseriaceae</taxon>
        <taxon>Snodgrassella</taxon>
    </lineage>
</organism>
<comment type="caution">
    <text evidence="2">The sequence shown here is derived from an EMBL/GenBank/DDBJ whole genome shotgun (WGS) entry which is preliminary data.</text>
</comment>
<gene>
    <name evidence="2" type="ORF">SASC598J21_014870</name>
</gene>
<dbReference type="AlphaFoldDB" id="A0A074VZN9"/>
<dbReference type="Proteomes" id="UP000027644">
    <property type="component" value="Unassembled WGS sequence"/>
</dbReference>
<accession>A0A074VZN9</accession>
<dbReference type="EMBL" id="AVQL01000446">
    <property type="protein sequence ID" value="KEQ00694.1"/>
    <property type="molecule type" value="Genomic_DNA"/>
</dbReference>
<evidence type="ECO:0000313" key="3">
    <source>
        <dbReference type="Proteomes" id="UP000027644"/>
    </source>
</evidence>
<reference evidence="2 3" key="1">
    <citation type="journal article" date="2014" name="PLoS Genet.">
        <title>Hidden diversity in honey bee gut symbionts detected by single-cell genomics.</title>
        <authorList>
            <person name="Engel P."/>
            <person name="Stepanauskas R."/>
            <person name="Moran N."/>
        </authorList>
    </citation>
    <scope>NUCLEOTIDE SEQUENCE [LARGE SCALE GENOMIC DNA]</scope>
    <source>
        <strain evidence="2 3">SCGC AB-598-J21</strain>
    </source>
</reference>
<feature type="region of interest" description="Disordered" evidence="1">
    <location>
        <begin position="1"/>
        <end position="24"/>
    </location>
</feature>
<proteinExistence type="predicted"/>
<evidence type="ECO:0000313" key="2">
    <source>
        <dbReference type="EMBL" id="KEQ00694.1"/>
    </source>
</evidence>
<sequence length="78" mass="9210">MAFDVNKDKQALKEQTKAIRKSSYKKRKSRLDRYKGEILALHNAKVTPTEIRRWLRAKRIKVVLTTVIRWLEKNGSLS</sequence>
<name>A0A074VZN9_9NEIS</name>